<dbReference type="Proteomes" id="UP000092666">
    <property type="component" value="Unassembled WGS sequence"/>
</dbReference>
<feature type="compositionally biased region" description="Pro residues" evidence="2">
    <location>
        <begin position="354"/>
        <end position="367"/>
    </location>
</feature>
<feature type="region of interest" description="Disordered" evidence="2">
    <location>
        <begin position="140"/>
        <end position="192"/>
    </location>
</feature>
<feature type="compositionally biased region" description="Low complexity" evidence="2">
    <location>
        <begin position="16"/>
        <end position="54"/>
    </location>
</feature>
<feature type="compositionally biased region" description="Basic residues" evidence="2">
    <location>
        <begin position="162"/>
        <end position="172"/>
    </location>
</feature>
<keyword evidence="5" id="KW-1185">Reference proteome</keyword>
<feature type="region of interest" description="Disordered" evidence="2">
    <location>
        <begin position="486"/>
        <end position="565"/>
    </location>
</feature>
<feature type="transmembrane region" description="Helical" evidence="3">
    <location>
        <begin position="1040"/>
        <end position="1061"/>
    </location>
</feature>
<feature type="compositionally biased region" description="Low complexity" evidence="2">
    <location>
        <begin position="420"/>
        <end position="435"/>
    </location>
</feature>
<feature type="region of interest" description="Disordered" evidence="2">
    <location>
        <begin position="589"/>
        <end position="608"/>
    </location>
</feature>
<keyword evidence="1" id="KW-0945">Host-virus interaction</keyword>
<evidence type="ECO:0000256" key="1">
    <source>
        <dbReference type="ARBA" id="ARBA00022581"/>
    </source>
</evidence>
<feature type="region of interest" description="Disordered" evidence="2">
    <location>
        <begin position="1"/>
        <end position="56"/>
    </location>
</feature>
<evidence type="ECO:0000313" key="4">
    <source>
        <dbReference type="EMBL" id="OCF34465.1"/>
    </source>
</evidence>
<name>A0A1B9GUD3_9TREE</name>
<feature type="compositionally biased region" description="Pro residues" evidence="2">
    <location>
        <begin position="397"/>
        <end position="407"/>
    </location>
</feature>
<feature type="compositionally biased region" description="Low complexity" evidence="2">
    <location>
        <begin position="669"/>
        <end position="682"/>
    </location>
</feature>
<reference evidence="4 5" key="1">
    <citation type="submission" date="2013-07" db="EMBL/GenBank/DDBJ databases">
        <title>The Genome Sequence of Cryptococcus heveanensis BCC8398.</title>
        <authorList>
            <consortium name="The Broad Institute Genome Sequencing Platform"/>
            <person name="Cuomo C."/>
            <person name="Litvintseva A."/>
            <person name="Chen Y."/>
            <person name="Heitman J."/>
            <person name="Sun S."/>
            <person name="Springer D."/>
            <person name="Dromer F."/>
            <person name="Young S.K."/>
            <person name="Zeng Q."/>
            <person name="Gargeya S."/>
            <person name="Fitzgerald M."/>
            <person name="Abouelleil A."/>
            <person name="Alvarado L."/>
            <person name="Berlin A.M."/>
            <person name="Chapman S.B."/>
            <person name="Dewar J."/>
            <person name="Goldberg J."/>
            <person name="Griggs A."/>
            <person name="Gujja S."/>
            <person name="Hansen M."/>
            <person name="Howarth C."/>
            <person name="Imamovic A."/>
            <person name="Larimer J."/>
            <person name="McCowan C."/>
            <person name="Murphy C."/>
            <person name="Pearson M."/>
            <person name="Priest M."/>
            <person name="Roberts A."/>
            <person name="Saif S."/>
            <person name="Shea T."/>
            <person name="Sykes S."/>
            <person name="Wortman J."/>
            <person name="Nusbaum C."/>
            <person name="Birren B."/>
        </authorList>
    </citation>
    <scope>NUCLEOTIDE SEQUENCE [LARGE SCALE GENOMIC DNA]</scope>
    <source>
        <strain evidence="4 5">BCC8398</strain>
    </source>
</reference>
<feature type="compositionally biased region" description="Basic and acidic residues" evidence="2">
    <location>
        <begin position="634"/>
        <end position="653"/>
    </location>
</feature>
<sequence length="1164" mass="126774">MSSMFETPSEPFGYASGSSLRRASTSSSSSRPLSFTHQPQSTPPLLATTTLPRSRSSRMRLSVQLFQEKHATEFAHLHLDSQHSEVERRRMLSMEQEKLAEARRIGRAKRQTLALANVPRNEGEDDSSRAGWRPLSLLARRQPTTKPSDLVVDPVHDQNGRRSLRQPLRQRHSNMTDVVTPTDPNTPDLSSPLPSDVYSPDLALVTPNQAGISLGCASPPLPIPIESNIKNEQTIKPSRHSSWGENSIQSSTYSWASSFSGETAELRTAAHYVPKSGSGMVTDIPVEGNEAGEQEILDSPERAKRRRKRIVALAHTVRQLEGVGSRDVEDPGFYQILVKAWNERPGVQPREPIWAPPQHGPPPIPPRPDLREDLARPDPYLAPPAWLAPPSLSPAPPSIPHVAPSPVPSSSLEHRTPVIDDTSSQSYSDQSHTSSNPFRYSYASSLHDLAYDEGVQAGVQLMSEKAWLRTPLFDQGAYFDAHSPSAPFPLGTLQQPPRVPSPEHQSTSKSSHDLVGGAYVSSPHPPASRPLRHHKTDVSSARAARKVDAPIVGNPAERAGPASLPAPTNWGLGFLGNWLREELNDQEDPRAAQVGYGGDFQIGEDGTRRECQMSRSLARGGSETASPNTALKRKREEIGSSDDGRLSDRDHVTKVRRSSTLGSPNVDITAANTSDSTSNSMETVDLVLPPPLPTPEIELIAQQTGKTREEIQPKPSAECTIAKEYQYSTPCPRQSYSIPSLTSYPHHLEYNPQAPATSLPTSRSSRQMTPLSGQHQAVESGVAIGAGAEAEGLEVEVVEEMGIEAEGSSPSWASSSSRSQRSLRLPQLPPLPLPKPVYLTPTAPGLPAMTTREPYQTPVQTYETTLQPVLPPLPPTPKYRRPTPPFPLKPFIESAIRKTEHTGPSPLDLPDLHSVSHPSHVPSASEDLNGQILTFSGTPPSASSPTTRHRSYDPYFFRGFTEPEPVTLRDERSFRTTGPALPANPMVEFDVASMAPSRGHDGNDAIDVVSAQHAVRPIDLEKGLPTQFVPPAERKSRTPLVLFILGFLCPVLWFIGGWPLLRPSPTPETASTANQTTTDVAGGSENCVRARDIEFGPEPNIETTRSGSEKVVRSAQANTAGKRRFAWVDHDDPMVRACRWAAIISTPLIVIAGIIAVVVVCVVK</sequence>
<gene>
    <name evidence="4" type="ORF">I316_03980</name>
</gene>
<dbReference type="OrthoDB" id="2564695at2759"/>
<dbReference type="EMBL" id="KV700125">
    <property type="protein sequence ID" value="OCF34465.1"/>
    <property type="molecule type" value="Genomic_DNA"/>
</dbReference>
<accession>A0A1B9GUD3</accession>
<feature type="region of interest" description="Disordered" evidence="2">
    <location>
        <begin position="748"/>
        <end position="769"/>
    </location>
</feature>
<keyword evidence="3" id="KW-0812">Transmembrane</keyword>
<keyword evidence="3" id="KW-0472">Membrane</keyword>
<evidence type="ECO:0000256" key="3">
    <source>
        <dbReference type="SAM" id="Phobius"/>
    </source>
</evidence>
<feature type="compositionally biased region" description="Low complexity" evidence="2">
    <location>
        <begin position="804"/>
        <end position="826"/>
    </location>
</feature>
<dbReference type="STRING" id="1296120.A0A1B9GUD3"/>
<feature type="transmembrane region" description="Helical" evidence="3">
    <location>
        <begin position="1140"/>
        <end position="1163"/>
    </location>
</feature>
<reference evidence="5" key="2">
    <citation type="submission" date="2013-12" db="EMBL/GenBank/DDBJ databases">
        <title>Evolution of pathogenesis and genome organization in the Tremellales.</title>
        <authorList>
            <person name="Cuomo C."/>
            <person name="Litvintseva A."/>
            <person name="Heitman J."/>
            <person name="Chen Y."/>
            <person name="Sun S."/>
            <person name="Springer D."/>
            <person name="Dromer F."/>
            <person name="Young S."/>
            <person name="Zeng Q."/>
            <person name="Chapman S."/>
            <person name="Gujja S."/>
            <person name="Saif S."/>
            <person name="Birren B."/>
        </authorList>
    </citation>
    <scope>NUCLEOTIDE SEQUENCE [LARGE SCALE GENOMIC DNA]</scope>
    <source>
        <strain evidence="5">BCC8398</strain>
    </source>
</reference>
<dbReference type="PANTHER" id="PTHR13037:SF24">
    <property type="entry name" value="POLYCOMB PROTEIN PCL-RELATED"/>
    <property type="match status" value="1"/>
</dbReference>
<feature type="compositionally biased region" description="Polar residues" evidence="2">
    <location>
        <begin position="754"/>
        <end position="769"/>
    </location>
</feature>
<feature type="region of interest" description="Disordered" evidence="2">
    <location>
        <begin position="804"/>
        <end position="829"/>
    </location>
</feature>
<evidence type="ECO:0000256" key="2">
    <source>
        <dbReference type="SAM" id="MobiDB-lite"/>
    </source>
</evidence>
<organism evidence="4 5">
    <name type="scientific">Kwoniella heveanensis BCC8398</name>
    <dbReference type="NCBI Taxonomy" id="1296120"/>
    <lineage>
        <taxon>Eukaryota</taxon>
        <taxon>Fungi</taxon>
        <taxon>Dikarya</taxon>
        <taxon>Basidiomycota</taxon>
        <taxon>Agaricomycotina</taxon>
        <taxon>Tremellomycetes</taxon>
        <taxon>Tremellales</taxon>
        <taxon>Cryptococcaceae</taxon>
        <taxon>Kwoniella</taxon>
    </lineage>
</organism>
<evidence type="ECO:0000313" key="5">
    <source>
        <dbReference type="Proteomes" id="UP000092666"/>
    </source>
</evidence>
<protein>
    <submittedName>
        <fullName evidence="4">Uncharacterized protein</fullName>
    </submittedName>
</protein>
<feature type="compositionally biased region" description="Low complexity" evidence="2">
    <location>
        <begin position="176"/>
        <end position="188"/>
    </location>
</feature>
<feature type="region of interest" description="Disordered" evidence="2">
    <location>
        <begin position="348"/>
        <end position="382"/>
    </location>
</feature>
<feature type="region of interest" description="Disordered" evidence="2">
    <location>
        <begin position="397"/>
        <end position="435"/>
    </location>
</feature>
<dbReference type="AlphaFoldDB" id="A0A1B9GUD3"/>
<keyword evidence="3" id="KW-1133">Transmembrane helix</keyword>
<proteinExistence type="predicted"/>
<feature type="region of interest" description="Disordered" evidence="2">
    <location>
        <begin position="615"/>
        <end position="682"/>
    </location>
</feature>
<dbReference type="PANTHER" id="PTHR13037">
    <property type="entry name" value="FORMIN"/>
    <property type="match status" value="1"/>
</dbReference>